<feature type="compositionally biased region" description="Acidic residues" evidence="1">
    <location>
        <begin position="201"/>
        <end position="219"/>
    </location>
</feature>
<dbReference type="AlphaFoldDB" id="A0A813YVY5"/>
<sequence>MKKLIALAFEIDTLDDDFFIPELPDFPGCSSNNVGINSQSNTKSDKIRNDLVEISKIPEINNENVASVLKTKKKELINQVKFPDRNGAGLAEDLFDLFISFVEGELKLDMSVLIQSNKNFIDIVELSTHLEKRYFRSFKVTGESFTAESMLNPTNWSGGIKVVRCKSLLLSHETEVSSKNDDDVGDVDVSDEADVGHIEDYENIDDSNVEHQDVEDDEMGQNGDLRNDGKTDQKSRKRLIM</sequence>
<evidence type="ECO:0000256" key="1">
    <source>
        <dbReference type="SAM" id="MobiDB-lite"/>
    </source>
</evidence>
<name>A0A813YVY5_9BILA</name>
<protein>
    <submittedName>
        <fullName evidence="2">Uncharacterized protein</fullName>
    </submittedName>
</protein>
<accession>A0A813YVY5</accession>
<evidence type="ECO:0000313" key="3">
    <source>
        <dbReference type="Proteomes" id="UP000663879"/>
    </source>
</evidence>
<keyword evidence="3" id="KW-1185">Reference proteome</keyword>
<gene>
    <name evidence="2" type="ORF">OXX778_LOCUS10888</name>
</gene>
<feature type="region of interest" description="Disordered" evidence="1">
    <location>
        <begin position="198"/>
        <end position="241"/>
    </location>
</feature>
<evidence type="ECO:0000313" key="2">
    <source>
        <dbReference type="EMBL" id="CAF0890552.1"/>
    </source>
</evidence>
<dbReference type="Proteomes" id="UP000663879">
    <property type="component" value="Unassembled WGS sequence"/>
</dbReference>
<reference evidence="2" key="1">
    <citation type="submission" date="2021-02" db="EMBL/GenBank/DDBJ databases">
        <authorList>
            <person name="Nowell W R."/>
        </authorList>
    </citation>
    <scope>NUCLEOTIDE SEQUENCE</scope>
    <source>
        <strain evidence="2">Ploen Becks lab</strain>
    </source>
</reference>
<organism evidence="2 3">
    <name type="scientific">Brachionus calyciflorus</name>
    <dbReference type="NCBI Taxonomy" id="104777"/>
    <lineage>
        <taxon>Eukaryota</taxon>
        <taxon>Metazoa</taxon>
        <taxon>Spiralia</taxon>
        <taxon>Gnathifera</taxon>
        <taxon>Rotifera</taxon>
        <taxon>Eurotatoria</taxon>
        <taxon>Monogononta</taxon>
        <taxon>Pseudotrocha</taxon>
        <taxon>Ploima</taxon>
        <taxon>Brachionidae</taxon>
        <taxon>Brachionus</taxon>
    </lineage>
</organism>
<proteinExistence type="predicted"/>
<feature type="compositionally biased region" description="Basic and acidic residues" evidence="1">
    <location>
        <begin position="225"/>
        <end position="234"/>
    </location>
</feature>
<comment type="caution">
    <text evidence="2">The sequence shown here is derived from an EMBL/GenBank/DDBJ whole genome shotgun (WGS) entry which is preliminary data.</text>
</comment>
<dbReference type="EMBL" id="CAJNOC010001780">
    <property type="protein sequence ID" value="CAF0890552.1"/>
    <property type="molecule type" value="Genomic_DNA"/>
</dbReference>